<proteinExistence type="predicted"/>
<dbReference type="Proteomes" id="UP000244722">
    <property type="component" value="Unassembled WGS sequence"/>
</dbReference>
<evidence type="ECO:0000313" key="2">
    <source>
        <dbReference type="Proteomes" id="UP000244722"/>
    </source>
</evidence>
<protein>
    <submittedName>
        <fullName evidence="1">Uncharacterized protein</fullName>
    </submittedName>
</protein>
<reference evidence="1 2" key="1">
    <citation type="submission" date="2017-04" db="EMBL/GenBank/DDBJ databases">
        <title>Draft genome sequence of Tuber borchii Vittad., a whitish edible truffle.</title>
        <authorList>
            <consortium name="DOE Joint Genome Institute"/>
            <person name="Murat C."/>
            <person name="Kuo A."/>
            <person name="Barry K.W."/>
            <person name="Clum A."/>
            <person name="Dockter R.B."/>
            <person name="Fauchery L."/>
            <person name="Iotti M."/>
            <person name="Kohler A."/>
            <person name="Labutti K."/>
            <person name="Lindquist E.A."/>
            <person name="Lipzen A."/>
            <person name="Ohm R.A."/>
            <person name="Wang M."/>
            <person name="Grigoriev I.V."/>
            <person name="Zambonelli A."/>
            <person name="Martin F.M."/>
        </authorList>
    </citation>
    <scope>NUCLEOTIDE SEQUENCE [LARGE SCALE GENOMIC DNA]</scope>
    <source>
        <strain evidence="1 2">Tbo3840</strain>
    </source>
</reference>
<organism evidence="1 2">
    <name type="scientific">Tuber borchii</name>
    <name type="common">White truffle</name>
    <dbReference type="NCBI Taxonomy" id="42251"/>
    <lineage>
        <taxon>Eukaryota</taxon>
        <taxon>Fungi</taxon>
        <taxon>Dikarya</taxon>
        <taxon>Ascomycota</taxon>
        <taxon>Pezizomycotina</taxon>
        <taxon>Pezizomycetes</taxon>
        <taxon>Pezizales</taxon>
        <taxon>Tuberaceae</taxon>
        <taxon>Tuber</taxon>
    </lineage>
</organism>
<sequence>MNKWYTMSSILGRRVLLRWVMLKHTLRFICERKGNLSCSLPNCLVGSGCPLDTGNLFYLDIILISYLKRQTRRNKVDLSVFHSEFGLGAQCTRVSVILASIGTILGYTLLQCEESVCVCTFVLFFRVG</sequence>
<evidence type="ECO:0000313" key="1">
    <source>
        <dbReference type="EMBL" id="PUU75399.1"/>
    </source>
</evidence>
<dbReference type="EMBL" id="NESQ01000234">
    <property type="protein sequence ID" value="PUU75399.1"/>
    <property type="molecule type" value="Genomic_DNA"/>
</dbReference>
<comment type="caution">
    <text evidence="1">The sequence shown here is derived from an EMBL/GenBank/DDBJ whole genome shotgun (WGS) entry which is preliminary data.</text>
</comment>
<keyword evidence="2" id="KW-1185">Reference proteome</keyword>
<dbReference type="AlphaFoldDB" id="A0A2T6ZIU0"/>
<gene>
    <name evidence="1" type="ORF">B9Z19DRAFT_1090457</name>
</gene>
<name>A0A2T6ZIU0_TUBBO</name>
<accession>A0A2T6ZIU0</accession>